<evidence type="ECO:0000313" key="3">
    <source>
        <dbReference type="Proteomes" id="UP001311915"/>
    </source>
</evidence>
<evidence type="ECO:0000256" key="1">
    <source>
        <dbReference type="SAM" id="MobiDB-lite"/>
    </source>
</evidence>
<dbReference type="PANTHER" id="PTHR32108:SF9">
    <property type="entry name" value="REVERSE TRANSCRIPTASE RNASE H-LIKE DOMAIN-CONTAINING PROTEIN"/>
    <property type="match status" value="1"/>
</dbReference>
<protein>
    <submittedName>
        <fullName evidence="2">Uncharacterized protein</fullName>
    </submittedName>
</protein>
<organism evidence="2 3">
    <name type="scientific">Solanum pinnatisectum</name>
    <name type="common">tansyleaf nightshade</name>
    <dbReference type="NCBI Taxonomy" id="50273"/>
    <lineage>
        <taxon>Eukaryota</taxon>
        <taxon>Viridiplantae</taxon>
        <taxon>Streptophyta</taxon>
        <taxon>Embryophyta</taxon>
        <taxon>Tracheophyta</taxon>
        <taxon>Spermatophyta</taxon>
        <taxon>Magnoliopsida</taxon>
        <taxon>eudicotyledons</taxon>
        <taxon>Gunneridae</taxon>
        <taxon>Pentapetalae</taxon>
        <taxon>asterids</taxon>
        <taxon>lamiids</taxon>
        <taxon>Solanales</taxon>
        <taxon>Solanaceae</taxon>
        <taxon>Solanoideae</taxon>
        <taxon>Solaneae</taxon>
        <taxon>Solanum</taxon>
    </lineage>
</organism>
<name>A0AAV9KM20_9SOLN</name>
<dbReference type="Proteomes" id="UP001311915">
    <property type="component" value="Unassembled WGS sequence"/>
</dbReference>
<proteinExistence type="predicted"/>
<sequence length="112" mass="12795">MTRSGKCYTPEELAQGVQKKDQSKRPTSEAEAEEFWRKMQLKDYLIVKHLEKTPAQISVWALLMSSQPHRQALMKALDNTYIPVGTNSDNLAAMISQIIRGHRISFCDEESL</sequence>
<dbReference type="PANTHER" id="PTHR32108">
    <property type="entry name" value="DNA-DIRECTED RNA POLYMERASE SUBUNIT ALPHA"/>
    <property type="match status" value="1"/>
</dbReference>
<accession>A0AAV9KM20</accession>
<dbReference type="EMBL" id="JAWPEI010000010">
    <property type="protein sequence ID" value="KAK4713112.1"/>
    <property type="molecule type" value="Genomic_DNA"/>
</dbReference>
<comment type="caution">
    <text evidence="2">The sequence shown here is derived from an EMBL/GenBank/DDBJ whole genome shotgun (WGS) entry which is preliminary data.</text>
</comment>
<dbReference type="AlphaFoldDB" id="A0AAV9KM20"/>
<feature type="region of interest" description="Disordered" evidence="1">
    <location>
        <begin position="1"/>
        <end position="32"/>
    </location>
</feature>
<reference evidence="2 3" key="1">
    <citation type="submission" date="2023-10" db="EMBL/GenBank/DDBJ databases">
        <title>Genome-Wide Identification Analysis in wild type Solanum Pinnatisectum Reveals Some Genes Defensing Phytophthora Infestans.</title>
        <authorList>
            <person name="Sun C."/>
        </authorList>
    </citation>
    <scope>NUCLEOTIDE SEQUENCE [LARGE SCALE GENOMIC DNA]</scope>
    <source>
        <strain evidence="2">LQN</strain>
        <tissue evidence="2">Leaf</tissue>
    </source>
</reference>
<keyword evidence="3" id="KW-1185">Reference proteome</keyword>
<evidence type="ECO:0000313" key="2">
    <source>
        <dbReference type="EMBL" id="KAK4713112.1"/>
    </source>
</evidence>
<feature type="compositionally biased region" description="Basic and acidic residues" evidence="1">
    <location>
        <begin position="18"/>
        <end position="32"/>
    </location>
</feature>
<gene>
    <name evidence="2" type="ORF">R3W88_019019</name>
</gene>